<dbReference type="InterPro" id="IPR003343">
    <property type="entry name" value="Big_2"/>
</dbReference>
<dbReference type="Proteomes" id="UP000256562">
    <property type="component" value="Unassembled WGS sequence"/>
</dbReference>
<evidence type="ECO:0000313" key="4">
    <source>
        <dbReference type="Proteomes" id="UP000256562"/>
    </source>
</evidence>
<comment type="caution">
    <text evidence="3">The sequence shown here is derived from an EMBL/GenBank/DDBJ whole genome shotgun (WGS) entry which is preliminary data.</text>
</comment>
<dbReference type="AlphaFoldDB" id="A0A3E0IKJ8"/>
<name>A0A3E0IKJ8_9STAP</name>
<evidence type="ECO:0000256" key="1">
    <source>
        <dbReference type="SAM" id="MobiDB-lite"/>
    </source>
</evidence>
<feature type="domain" description="BIG2" evidence="2">
    <location>
        <begin position="207"/>
        <end position="285"/>
    </location>
</feature>
<dbReference type="InterPro" id="IPR006490">
    <property type="entry name" value="Maj_tail_phi13"/>
</dbReference>
<dbReference type="NCBIfam" id="TIGR01603">
    <property type="entry name" value="maj_tail_phi13"/>
    <property type="match status" value="1"/>
</dbReference>
<dbReference type="Pfam" id="PF02368">
    <property type="entry name" value="Big_2"/>
    <property type="match status" value="1"/>
</dbReference>
<evidence type="ECO:0000313" key="3">
    <source>
        <dbReference type="EMBL" id="REH88576.1"/>
    </source>
</evidence>
<dbReference type="SMART" id="SM00635">
    <property type="entry name" value="BID_2"/>
    <property type="match status" value="1"/>
</dbReference>
<evidence type="ECO:0000259" key="2">
    <source>
        <dbReference type="SMART" id="SM00635"/>
    </source>
</evidence>
<dbReference type="OrthoDB" id="2409819at2"/>
<feature type="compositionally biased region" description="Acidic residues" evidence="1">
    <location>
        <begin position="146"/>
        <end position="156"/>
    </location>
</feature>
<protein>
    <recommendedName>
        <fullName evidence="2">BIG2 domain-containing protein</fullName>
    </recommendedName>
</protein>
<proteinExistence type="predicted"/>
<sequence length="294" mass="31810">MAKHAKTPKAFITIKDLGFALLKKDESDGTFEYANVTQTRGLQEISVETGGEIVNAYADGGIIESGNTDGEGKISMTMHAFPQEIRELIFNEIYDENGVYAEEQNKQNNYVAVWFKRERRDGTFQRIGLTKVMFSDPQIEGKTSEEDWEFSSEESEGTAMHRISDGTRKILFDSDKEGAKEDEFFKKLIGTTLEEASSDFNVAEDVKVNSIAIEPSSAQVQVDSTVQLSATVQPSGATNTGVTYSTTDTQYATVNADTGLVTGVAEGTATITATAKDGSGVTGTATVTVTPKSL</sequence>
<dbReference type="Gene3D" id="2.60.40.1080">
    <property type="match status" value="1"/>
</dbReference>
<reference evidence="3 4" key="1">
    <citation type="journal article" date="2018" name="Vet. Microbiol.">
        <title>Characterisation of Staphylococcus felis isolated from cats using whole genome sequencing.</title>
        <authorList>
            <person name="Worthing K."/>
            <person name="Pang S."/>
            <person name="Trott D.J."/>
            <person name="Abraham S."/>
            <person name="Coombs G.W."/>
            <person name="Jordan D."/>
            <person name="McIntyre L."/>
            <person name="Davies M.R."/>
            <person name="Norris J."/>
        </authorList>
    </citation>
    <scope>NUCLEOTIDE SEQUENCE [LARGE SCALE GENOMIC DNA]</scope>
    <source>
        <strain evidence="3 4">F9</strain>
    </source>
</reference>
<gene>
    <name evidence="3" type="ORF">DOS83_14045</name>
</gene>
<dbReference type="SUPFAM" id="SSF49373">
    <property type="entry name" value="Invasin/intimin cell-adhesion fragments"/>
    <property type="match status" value="1"/>
</dbReference>
<dbReference type="EMBL" id="QKXQ01000736">
    <property type="protein sequence ID" value="REH88576.1"/>
    <property type="molecule type" value="Genomic_DNA"/>
</dbReference>
<dbReference type="InterPro" id="IPR008964">
    <property type="entry name" value="Invasin/intimin_cell_adhesion"/>
</dbReference>
<feature type="region of interest" description="Disordered" evidence="1">
    <location>
        <begin position="143"/>
        <end position="162"/>
    </location>
</feature>
<accession>A0A3E0IKJ8</accession>
<organism evidence="3 4">
    <name type="scientific">Staphylococcus felis</name>
    <dbReference type="NCBI Taxonomy" id="46127"/>
    <lineage>
        <taxon>Bacteria</taxon>
        <taxon>Bacillati</taxon>
        <taxon>Bacillota</taxon>
        <taxon>Bacilli</taxon>
        <taxon>Bacillales</taxon>
        <taxon>Staphylococcaceae</taxon>
        <taxon>Staphylococcus</taxon>
    </lineage>
</organism>